<proteinExistence type="predicted"/>
<sequence>MPYLPSYVRFGQIPHCNRSDAMQQQPALSLLLDDAKALGIPWILAITNKFSVSAHQQRAAIDAVLKAYQASPSFIEVINSCPYVLPSAGSTLSWSEIEEISKERISPQKLIFAPINFLRRPLQRKAPILPVDGVTAFSQLAHCLLLSKEEASGQLKFSLIKYKDAVSRKATIVKSRAILTGSDNRARRTVTRRNISCTGLPGTHPFVIMKI</sequence>
<dbReference type="PANTHER" id="PTHR47523">
    <property type="entry name" value="F21O3.11 PROTEIN"/>
    <property type="match status" value="1"/>
</dbReference>
<comment type="caution">
    <text evidence="1">The sequence shown here is derived from an EMBL/GenBank/DDBJ whole genome shotgun (WGS) entry which is preliminary data.</text>
</comment>
<dbReference type="Proteomes" id="UP001370490">
    <property type="component" value="Unassembled WGS sequence"/>
</dbReference>
<reference evidence="1 2" key="1">
    <citation type="submission" date="2023-12" db="EMBL/GenBank/DDBJ databases">
        <title>A high-quality genome assembly for Dillenia turbinata (Dilleniales).</title>
        <authorList>
            <person name="Chanderbali A."/>
        </authorList>
    </citation>
    <scope>NUCLEOTIDE SEQUENCE [LARGE SCALE GENOMIC DNA]</scope>
    <source>
        <strain evidence="1">LSX21</strain>
        <tissue evidence="1">Leaf</tissue>
    </source>
</reference>
<evidence type="ECO:0000313" key="2">
    <source>
        <dbReference type="Proteomes" id="UP001370490"/>
    </source>
</evidence>
<dbReference type="PANTHER" id="PTHR47523:SF1">
    <property type="entry name" value="F21O3.11 PROTEIN"/>
    <property type="match status" value="1"/>
</dbReference>
<protein>
    <submittedName>
        <fullName evidence="1">Uncharacterized protein</fullName>
    </submittedName>
</protein>
<evidence type="ECO:0000313" key="1">
    <source>
        <dbReference type="EMBL" id="KAK6940460.1"/>
    </source>
</evidence>
<name>A0AAN8VUG6_9MAGN</name>
<accession>A0AAN8VUG6</accession>
<dbReference type="EMBL" id="JBAMMX010000005">
    <property type="protein sequence ID" value="KAK6940460.1"/>
    <property type="molecule type" value="Genomic_DNA"/>
</dbReference>
<gene>
    <name evidence="1" type="ORF">RJ641_029991</name>
</gene>
<organism evidence="1 2">
    <name type="scientific">Dillenia turbinata</name>
    <dbReference type="NCBI Taxonomy" id="194707"/>
    <lineage>
        <taxon>Eukaryota</taxon>
        <taxon>Viridiplantae</taxon>
        <taxon>Streptophyta</taxon>
        <taxon>Embryophyta</taxon>
        <taxon>Tracheophyta</taxon>
        <taxon>Spermatophyta</taxon>
        <taxon>Magnoliopsida</taxon>
        <taxon>eudicotyledons</taxon>
        <taxon>Gunneridae</taxon>
        <taxon>Pentapetalae</taxon>
        <taxon>Dilleniales</taxon>
        <taxon>Dilleniaceae</taxon>
        <taxon>Dillenia</taxon>
    </lineage>
</organism>
<dbReference type="AlphaFoldDB" id="A0AAN8VUG6"/>
<keyword evidence="2" id="KW-1185">Reference proteome</keyword>